<dbReference type="NCBIfam" id="NF005694">
    <property type="entry name" value="PRK07502.1"/>
    <property type="match status" value="1"/>
</dbReference>
<evidence type="ECO:0000259" key="2">
    <source>
        <dbReference type="PROSITE" id="PS51176"/>
    </source>
</evidence>
<protein>
    <submittedName>
        <fullName evidence="3">Prephenate/arogenate dehydrogenase family protein</fullName>
    </submittedName>
</protein>
<evidence type="ECO:0000313" key="4">
    <source>
        <dbReference type="Proteomes" id="UP001430804"/>
    </source>
</evidence>
<sequence>MATPIYDRIALIGIGLIGSSLARVIREKGLGNEISIATRSAETLDEARRLGLGDSYSTAAAEAVRDADLVIVSVPVGASESVAKEISGALKSGATVTDVGSTKASVVRQMAPHLPADVHFVPGHPIAGTEQSGPSAGFSTLFEGRWCILTPEPGVEPDAVARLTRFWEACGSTVEQMDKDHHDMVLAIVSHLPHIIAYNIVGTADDLETVTKSEVIKYSASGFRDFTRLAASDPIMWRDVCLHNKDAILEMLARFSEDLSSLQRAIRWGDGDKLFDIFSHTRSIRRSIVEAGQDISAPDFGRIGKKD</sequence>
<dbReference type="Pfam" id="PF20463">
    <property type="entry name" value="PDH_C"/>
    <property type="match status" value="1"/>
</dbReference>
<accession>A0ABS6WKR1</accession>
<dbReference type="InterPro" id="IPR046826">
    <property type="entry name" value="PDH_N"/>
</dbReference>
<gene>
    <name evidence="3" type="ORF">KY465_04475</name>
</gene>
<proteinExistence type="predicted"/>
<dbReference type="RefSeq" id="WP_219200253.1">
    <property type="nucleotide sequence ID" value="NZ_JAHWQX010000001.1"/>
</dbReference>
<dbReference type="InterPro" id="IPR050812">
    <property type="entry name" value="Preph/Arog_dehydrog"/>
</dbReference>
<dbReference type="EMBL" id="JAHWQX010000001">
    <property type="protein sequence ID" value="MBW3096527.1"/>
    <property type="molecule type" value="Genomic_DNA"/>
</dbReference>
<organism evidence="3 4">
    <name type="scientific">Pseudohoeflea coraliihabitans</name>
    <dbReference type="NCBI Taxonomy" id="2860393"/>
    <lineage>
        <taxon>Bacteria</taxon>
        <taxon>Pseudomonadati</taxon>
        <taxon>Pseudomonadota</taxon>
        <taxon>Alphaproteobacteria</taxon>
        <taxon>Hyphomicrobiales</taxon>
        <taxon>Rhizobiaceae</taxon>
        <taxon>Pseudohoeflea</taxon>
    </lineage>
</organism>
<dbReference type="InterPro" id="IPR046825">
    <property type="entry name" value="PDH_C"/>
</dbReference>
<dbReference type="InterPro" id="IPR003099">
    <property type="entry name" value="Prephen_DH"/>
</dbReference>
<name>A0ABS6WKR1_9HYPH</name>
<reference evidence="3" key="1">
    <citation type="submission" date="2021-07" db="EMBL/GenBank/DDBJ databases">
        <title>Pseudohoeflea marina sp. nov. a polyhydroxyalcanoate-producing bacterium.</title>
        <authorList>
            <person name="Zheng W."/>
            <person name="Yu S."/>
            <person name="Huang Y."/>
        </authorList>
    </citation>
    <scope>NUCLEOTIDE SEQUENCE</scope>
    <source>
        <strain evidence="3">DP4N28-3</strain>
    </source>
</reference>
<comment type="caution">
    <text evidence="3">The sequence shown here is derived from an EMBL/GenBank/DDBJ whole genome shotgun (WGS) entry which is preliminary data.</text>
</comment>
<dbReference type="PANTHER" id="PTHR21363:SF0">
    <property type="entry name" value="PREPHENATE DEHYDROGENASE [NADP(+)]"/>
    <property type="match status" value="1"/>
</dbReference>
<dbReference type="Pfam" id="PF02153">
    <property type="entry name" value="PDH_N"/>
    <property type="match status" value="1"/>
</dbReference>
<feature type="domain" description="Prephenate/arogenate dehydrogenase" evidence="2">
    <location>
        <begin position="7"/>
        <end position="296"/>
    </location>
</feature>
<keyword evidence="1" id="KW-0560">Oxidoreductase</keyword>
<keyword evidence="4" id="KW-1185">Reference proteome</keyword>
<dbReference type="PANTHER" id="PTHR21363">
    <property type="entry name" value="PREPHENATE DEHYDROGENASE"/>
    <property type="match status" value="1"/>
</dbReference>
<evidence type="ECO:0000313" key="3">
    <source>
        <dbReference type="EMBL" id="MBW3096527.1"/>
    </source>
</evidence>
<dbReference type="PROSITE" id="PS51176">
    <property type="entry name" value="PDH_ADH"/>
    <property type="match status" value="1"/>
</dbReference>
<evidence type="ECO:0000256" key="1">
    <source>
        <dbReference type="ARBA" id="ARBA00023002"/>
    </source>
</evidence>
<dbReference type="Proteomes" id="UP001430804">
    <property type="component" value="Unassembled WGS sequence"/>
</dbReference>